<dbReference type="InterPro" id="IPR001315">
    <property type="entry name" value="CARD"/>
</dbReference>
<keyword evidence="18" id="KW-0564">Palmitate</keyword>
<evidence type="ECO:0000256" key="11">
    <source>
        <dbReference type="ARBA" id="ARBA00022692"/>
    </source>
</evidence>
<evidence type="ECO:0000256" key="17">
    <source>
        <dbReference type="ARBA" id="ARBA00023136"/>
    </source>
</evidence>
<dbReference type="PANTHER" id="PTHR24106">
    <property type="entry name" value="NACHT, LRR AND CARD DOMAINS-CONTAINING"/>
    <property type="match status" value="1"/>
</dbReference>
<feature type="domain" description="CARD" evidence="21">
    <location>
        <begin position="124"/>
        <end position="166"/>
    </location>
</feature>
<evidence type="ECO:0000256" key="3">
    <source>
        <dbReference type="ARBA" id="ARBA00004496"/>
    </source>
</evidence>
<dbReference type="InterPro" id="IPR027417">
    <property type="entry name" value="P-loop_NTPase"/>
</dbReference>
<evidence type="ECO:0000256" key="2">
    <source>
        <dbReference type="ARBA" id="ARBA00004323"/>
    </source>
</evidence>
<dbReference type="Pfam" id="PF05729">
    <property type="entry name" value="NACHT"/>
    <property type="match status" value="1"/>
</dbReference>
<dbReference type="InterPro" id="IPR038578">
    <property type="entry name" value="GT29-like_sf"/>
</dbReference>
<evidence type="ECO:0000256" key="15">
    <source>
        <dbReference type="ARBA" id="ARBA00022989"/>
    </source>
</evidence>
<dbReference type="GO" id="GO:0005886">
    <property type="term" value="C:plasma membrane"/>
    <property type="evidence" value="ECO:0007669"/>
    <property type="project" value="UniProtKB-SubCell"/>
</dbReference>
<dbReference type="Gene3D" id="3.40.50.300">
    <property type="entry name" value="P-loop containing nucleotide triphosphate hydrolases"/>
    <property type="match status" value="1"/>
</dbReference>
<evidence type="ECO:0000256" key="7">
    <source>
        <dbReference type="ARBA" id="ARBA00022588"/>
    </source>
</evidence>
<keyword evidence="12" id="KW-0677">Repeat</keyword>
<evidence type="ECO:0000313" key="23">
    <source>
        <dbReference type="Proteomes" id="UP000504632"/>
    </source>
</evidence>
<keyword evidence="16" id="KW-0333">Golgi apparatus</keyword>
<proteinExistence type="inferred from homology"/>
<dbReference type="Pfam" id="PF17776">
    <property type="entry name" value="NLRC4_HD2"/>
    <property type="match status" value="1"/>
</dbReference>
<reference evidence="24" key="2">
    <citation type="submission" date="2025-08" db="UniProtKB">
        <authorList>
            <consortium name="RefSeq"/>
        </authorList>
    </citation>
    <scope>IDENTIFICATION</scope>
</reference>
<dbReference type="InterPro" id="IPR007111">
    <property type="entry name" value="NACHT_NTPase"/>
</dbReference>
<keyword evidence="20" id="KW-0449">Lipoprotein</keyword>
<evidence type="ECO:0000256" key="13">
    <source>
        <dbReference type="ARBA" id="ARBA00022859"/>
    </source>
</evidence>
<dbReference type="InterPro" id="IPR001675">
    <property type="entry name" value="Glyco_trans_29"/>
</dbReference>
<dbReference type="GO" id="GO:0008373">
    <property type="term" value="F:sialyltransferase activity"/>
    <property type="evidence" value="ECO:0007669"/>
    <property type="project" value="InterPro"/>
</dbReference>
<evidence type="ECO:0000313" key="24">
    <source>
        <dbReference type="RefSeq" id="XP_030643622.1"/>
    </source>
</evidence>
<reference evidence="23" key="1">
    <citation type="submission" date="2024-06" db="UniProtKB">
        <authorList>
            <consortium name="RefSeq"/>
        </authorList>
    </citation>
    <scope>NUCLEOTIDE SEQUENCE [LARGE SCALE GENOMIC DNA]</scope>
</reference>
<evidence type="ECO:0000259" key="21">
    <source>
        <dbReference type="PROSITE" id="PS50209"/>
    </source>
</evidence>
<keyword evidence="15" id="KW-1133">Transmembrane helix</keyword>
<sequence>MLMIIADLVSLSIIVMSSRLAGIFLNFRFYPVIVCQWSRLMQPWLPMINGGPTNGFEKDVRTKTTHCVIYPESAVDVENSTHLVLAPFKTLDLQWLISAFTTKDIKRICTSVRTRIQANKNKHKVLNDHEVDAIKAEKRDFDKARYILDSVIKKGEAASYELLKILDFTRKSTLHSDSHHWISCFSFREDSGTEYSAGSQSCHRYKNQLKKKAEKIFSDQIQLSKCYLEEENEVTFFIPLVLDTNTELNTAESKVKTKQRKCEKNRSKKLKAYIPQAEEILSPNDLLKRKQNILLIGKPGIGKTVTVKQMLHLWAERVDRELDYMFYFDENDMSCISLPTNVEHLLFDIYSKPLEKDKQEVLQDIEENSENVTIIFDGVTDMTSSSILRKIIDKDLPDAKIVITCRTETETKDFLSEDWYRVYVQGFNEKSIQAYFTQVLGSQPDLVSSVVNNLELFSLCHVPMYASMVATCISYCPSKTTKNPCTVSEMYINIFRLCVQKQTGINLEDLDEHIEASRDTVIHLATEAFSAACERNVNLDFKFKKDSIHRVFLKSLNFKSGVSVVKKCCAFLHNTMQEFFAALWLLENPGEIDMVLQHSQTEEKKHMRYVIPFLCGLLSGQNMHLLKCLFPEEQIKDICVEFFVKIIDTFLNPQSGSKPDILFVCQCLYEYRSHEACLLFLEKVDYDLDLSEQHIDPHQSCALSYVISQSGEKKVGLNLEDCTVSDSGLKIILKCFRNLR</sequence>
<keyword evidence="23" id="KW-1185">Reference proteome</keyword>
<organism evidence="23 24">
    <name type="scientific">Chanos chanos</name>
    <name type="common">Milkfish</name>
    <name type="synonym">Mugil chanos</name>
    <dbReference type="NCBI Taxonomy" id="29144"/>
    <lineage>
        <taxon>Eukaryota</taxon>
        <taxon>Metazoa</taxon>
        <taxon>Chordata</taxon>
        <taxon>Craniata</taxon>
        <taxon>Vertebrata</taxon>
        <taxon>Euteleostomi</taxon>
        <taxon>Actinopterygii</taxon>
        <taxon>Neopterygii</taxon>
        <taxon>Teleostei</taxon>
        <taxon>Ostariophysi</taxon>
        <taxon>Gonorynchiformes</taxon>
        <taxon>Chanidae</taxon>
        <taxon>Chanos</taxon>
    </lineage>
</organism>
<gene>
    <name evidence="24" type="primary">LOC115823734</name>
</gene>
<keyword evidence="11" id="KW-0812">Transmembrane</keyword>
<comment type="similarity">
    <text evidence="4">Belongs to the glycosyltransferase 29 family.</text>
</comment>
<dbReference type="PROSITE" id="PS50209">
    <property type="entry name" value="CARD"/>
    <property type="match status" value="1"/>
</dbReference>
<dbReference type="InterPro" id="IPR041267">
    <property type="entry name" value="NLRP_HD2"/>
</dbReference>
<dbReference type="GO" id="GO:0045087">
    <property type="term" value="P:innate immune response"/>
    <property type="evidence" value="ECO:0007669"/>
    <property type="project" value="UniProtKB-KW"/>
</dbReference>
<evidence type="ECO:0000256" key="8">
    <source>
        <dbReference type="ARBA" id="ARBA00022614"/>
    </source>
</evidence>
<dbReference type="InParanoid" id="A0A6J2WIW5"/>
<evidence type="ECO:0000259" key="22">
    <source>
        <dbReference type="PROSITE" id="PS50837"/>
    </source>
</evidence>
<dbReference type="RefSeq" id="XP_030643622.1">
    <property type="nucleotide sequence ID" value="XM_030787762.1"/>
</dbReference>
<keyword evidence="6" id="KW-0963">Cytoplasm</keyword>
<name>A0A6J2WIW5_CHACN</name>
<dbReference type="OrthoDB" id="120976at2759"/>
<dbReference type="Proteomes" id="UP000504632">
    <property type="component" value="Chromosome 11"/>
</dbReference>
<dbReference type="SUPFAM" id="SSF52540">
    <property type="entry name" value="P-loop containing nucleoside triphosphate hydrolases"/>
    <property type="match status" value="1"/>
</dbReference>
<comment type="subcellular location">
    <subcellularLocation>
        <location evidence="1">Cell membrane</location>
    </subcellularLocation>
    <subcellularLocation>
        <location evidence="3">Cytoplasm</location>
    </subcellularLocation>
    <subcellularLocation>
        <location evidence="2">Golgi apparatus membrane</location>
        <topology evidence="2">Single-pass type II membrane protein</topology>
    </subcellularLocation>
</comment>
<keyword evidence="9" id="KW-0328">Glycosyltransferase</keyword>
<evidence type="ECO:0000256" key="9">
    <source>
        <dbReference type="ARBA" id="ARBA00022676"/>
    </source>
</evidence>
<keyword evidence="19" id="KW-0325">Glycoprotein</keyword>
<accession>A0A6J2WIW5</accession>
<dbReference type="GO" id="GO:0000139">
    <property type="term" value="C:Golgi membrane"/>
    <property type="evidence" value="ECO:0007669"/>
    <property type="project" value="UniProtKB-SubCell"/>
</dbReference>
<evidence type="ECO:0000256" key="18">
    <source>
        <dbReference type="ARBA" id="ARBA00023139"/>
    </source>
</evidence>
<evidence type="ECO:0000256" key="1">
    <source>
        <dbReference type="ARBA" id="ARBA00004236"/>
    </source>
</evidence>
<keyword evidence="8" id="KW-0433">Leucine-rich repeat</keyword>
<keyword evidence="10" id="KW-0808">Transferase</keyword>
<evidence type="ECO:0000256" key="6">
    <source>
        <dbReference type="ARBA" id="ARBA00022490"/>
    </source>
</evidence>
<evidence type="ECO:0000256" key="19">
    <source>
        <dbReference type="ARBA" id="ARBA00023180"/>
    </source>
</evidence>
<evidence type="ECO:0000256" key="16">
    <source>
        <dbReference type="ARBA" id="ARBA00023034"/>
    </source>
</evidence>
<keyword evidence="17" id="KW-0472">Membrane</keyword>
<keyword evidence="7" id="KW-0399">Innate immunity</keyword>
<keyword evidence="5" id="KW-1003">Cell membrane</keyword>
<dbReference type="SUPFAM" id="SSF47986">
    <property type="entry name" value="DEATH domain"/>
    <property type="match status" value="1"/>
</dbReference>
<evidence type="ECO:0000256" key="12">
    <source>
        <dbReference type="ARBA" id="ARBA00022737"/>
    </source>
</evidence>
<feature type="domain" description="NACHT" evidence="22">
    <location>
        <begin position="291"/>
        <end position="407"/>
    </location>
</feature>
<evidence type="ECO:0000256" key="5">
    <source>
        <dbReference type="ARBA" id="ARBA00022475"/>
    </source>
</evidence>
<dbReference type="GeneID" id="115823734"/>
<dbReference type="InterPro" id="IPR011029">
    <property type="entry name" value="DEATH-like_dom_sf"/>
</dbReference>
<dbReference type="PROSITE" id="PS50837">
    <property type="entry name" value="NACHT"/>
    <property type="match status" value="1"/>
</dbReference>
<evidence type="ECO:0000256" key="20">
    <source>
        <dbReference type="ARBA" id="ARBA00023288"/>
    </source>
</evidence>
<dbReference type="InterPro" id="IPR051261">
    <property type="entry name" value="NLR"/>
</dbReference>
<dbReference type="Gene3D" id="3.90.1480.20">
    <property type="entry name" value="Glycosyl transferase family 29"/>
    <property type="match status" value="1"/>
</dbReference>
<keyword evidence="13" id="KW-0391">Immunity</keyword>
<evidence type="ECO:0000256" key="10">
    <source>
        <dbReference type="ARBA" id="ARBA00022679"/>
    </source>
</evidence>
<dbReference type="GO" id="GO:0042981">
    <property type="term" value="P:regulation of apoptotic process"/>
    <property type="evidence" value="ECO:0007669"/>
    <property type="project" value="InterPro"/>
</dbReference>
<protein>
    <submittedName>
        <fullName evidence="24">Protein NLRC5-like</fullName>
    </submittedName>
</protein>
<evidence type="ECO:0000256" key="4">
    <source>
        <dbReference type="ARBA" id="ARBA00006003"/>
    </source>
</evidence>
<evidence type="ECO:0000256" key="14">
    <source>
        <dbReference type="ARBA" id="ARBA00022968"/>
    </source>
</evidence>
<dbReference type="AlphaFoldDB" id="A0A6J2WIW5"/>
<dbReference type="CDD" id="cd01671">
    <property type="entry name" value="CARD"/>
    <property type="match status" value="1"/>
</dbReference>
<keyword evidence="14" id="KW-0735">Signal-anchor</keyword>
<dbReference type="Pfam" id="PF00777">
    <property type="entry name" value="Glyco_transf_29"/>
    <property type="match status" value="1"/>
</dbReference>